<keyword evidence="4" id="KW-1185">Reference proteome</keyword>
<proteinExistence type="predicted"/>
<sequence length="404" mass="41375">MSDEPPDPQREAARKADHERVMDMMNGPEMQRRLEAARARREKVLAARASSLEGAEEAERQVPPEEPGQVAPEERAPAAAGRSPRKAPTETQEAAAPPPERVVPVRPARPAGRSAAAPAAPAALVAERRGERRAKGQGGRTWPRGLFILLVGLLAGVALTVLALRLPLQDVLARLPLAALQPDAPAPEALARGPQLAPPQEGEGSPQAPALQERSEADGGTGPIRAGGIEAGAADSLTTVTRPLPRPALLQVPSALAARLEAPGAAELPQSPAASALSPRAGTGAALVAPEATEAPLAAGAGETAVPRLQGARLKLAADLPGATLAAARAILAEAGVPVQTEPPQEGAAAPFGPQRSEVRYFHSGDAARAEGLAQALGAVARDFSSYRPAPERGVVEIWLAGSG</sequence>
<protein>
    <submittedName>
        <fullName evidence="3">Uncharacterized protein</fullName>
    </submittedName>
</protein>
<dbReference type="RefSeq" id="WP_110814647.1">
    <property type="nucleotide sequence ID" value="NZ_QJTE01000003.1"/>
</dbReference>
<feature type="compositionally biased region" description="Basic and acidic residues" evidence="1">
    <location>
        <begin position="30"/>
        <end position="45"/>
    </location>
</feature>
<dbReference type="Proteomes" id="UP000248311">
    <property type="component" value="Unassembled WGS sequence"/>
</dbReference>
<evidence type="ECO:0000256" key="2">
    <source>
        <dbReference type="SAM" id="Phobius"/>
    </source>
</evidence>
<keyword evidence="2" id="KW-1133">Transmembrane helix</keyword>
<comment type="caution">
    <text evidence="3">The sequence shown here is derived from an EMBL/GenBank/DDBJ whole genome shotgun (WGS) entry which is preliminary data.</text>
</comment>
<feature type="region of interest" description="Disordered" evidence="1">
    <location>
        <begin position="188"/>
        <end position="228"/>
    </location>
</feature>
<feature type="compositionally biased region" description="Low complexity" evidence="1">
    <location>
        <begin position="102"/>
        <end position="125"/>
    </location>
</feature>
<keyword evidence="2" id="KW-0812">Transmembrane</keyword>
<gene>
    <name evidence="3" type="ORF">DFP88_103465</name>
</gene>
<evidence type="ECO:0000256" key="1">
    <source>
        <dbReference type="SAM" id="MobiDB-lite"/>
    </source>
</evidence>
<accession>A0A318SUU3</accession>
<keyword evidence="2" id="KW-0472">Membrane</keyword>
<feature type="region of interest" description="Disordered" evidence="1">
    <location>
        <begin position="1"/>
        <end position="139"/>
    </location>
</feature>
<reference evidence="3 4" key="1">
    <citation type="submission" date="2018-06" db="EMBL/GenBank/DDBJ databases">
        <title>Genomic Encyclopedia of Type Strains, Phase III (KMG-III): the genomes of soil and plant-associated and newly described type strains.</title>
        <authorList>
            <person name="Whitman W."/>
        </authorList>
    </citation>
    <scope>NUCLEOTIDE SEQUENCE [LARGE SCALE GENOMIC DNA]</scope>
    <source>
        <strain evidence="3 4">CECT 9025</strain>
    </source>
</reference>
<feature type="transmembrane region" description="Helical" evidence="2">
    <location>
        <begin position="145"/>
        <end position="166"/>
    </location>
</feature>
<organism evidence="3 4">
    <name type="scientific">Pseudoroseicyclus aestuarii</name>
    <dbReference type="NCBI Taxonomy" id="1795041"/>
    <lineage>
        <taxon>Bacteria</taxon>
        <taxon>Pseudomonadati</taxon>
        <taxon>Pseudomonadota</taxon>
        <taxon>Alphaproteobacteria</taxon>
        <taxon>Rhodobacterales</taxon>
        <taxon>Paracoccaceae</taxon>
        <taxon>Pseudoroseicyclus</taxon>
    </lineage>
</organism>
<name>A0A318SUU3_9RHOB</name>
<dbReference type="OrthoDB" id="7777158at2"/>
<evidence type="ECO:0000313" key="3">
    <source>
        <dbReference type="EMBL" id="PYE84099.1"/>
    </source>
</evidence>
<dbReference type="AlphaFoldDB" id="A0A318SUU3"/>
<evidence type="ECO:0000313" key="4">
    <source>
        <dbReference type="Proteomes" id="UP000248311"/>
    </source>
</evidence>
<dbReference type="EMBL" id="QJTE01000003">
    <property type="protein sequence ID" value="PYE84099.1"/>
    <property type="molecule type" value="Genomic_DNA"/>
</dbReference>
<feature type="compositionally biased region" description="Basic and acidic residues" evidence="1">
    <location>
        <begin position="7"/>
        <end position="22"/>
    </location>
</feature>